<evidence type="ECO:0000256" key="2">
    <source>
        <dbReference type="ARBA" id="ARBA00004953"/>
    </source>
</evidence>
<dbReference type="PANTHER" id="PTHR34308:SF1">
    <property type="entry name" value="COBALAMIN BIOSYNTHESIS PROTEIN CBIB"/>
    <property type="match status" value="1"/>
</dbReference>
<keyword evidence="8 9" id="KW-0472">Membrane</keyword>
<evidence type="ECO:0000256" key="7">
    <source>
        <dbReference type="ARBA" id="ARBA00022989"/>
    </source>
</evidence>
<comment type="similarity">
    <text evidence="3">Belongs to the CobD/CbiB family.</text>
</comment>
<reference evidence="10 11" key="1">
    <citation type="submission" date="2019-03" db="EMBL/GenBank/DDBJ databases">
        <authorList>
            <person name="Li J."/>
        </authorList>
    </citation>
    <scope>NUCLEOTIDE SEQUENCE [LARGE SCALE GENOMIC DNA]</scope>
    <source>
        <strain evidence="10 11">3058</strain>
    </source>
</reference>
<evidence type="ECO:0000256" key="5">
    <source>
        <dbReference type="ARBA" id="ARBA00022573"/>
    </source>
</evidence>
<dbReference type="RefSeq" id="WP_135819537.1">
    <property type="nucleotide sequence ID" value="NZ_SRPG01000636.1"/>
</dbReference>
<evidence type="ECO:0000256" key="4">
    <source>
        <dbReference type="ARBA" id="ARBA00022475"/>
    </source>
</evidence>
<organism evidence="10 11">
    <name type="scientific">Paracoccus liaowanqingii</name>
    <dbReference type="NCBI Taxonomy" id="2560053"/>
    <lineage>
        <taxon>Bacteria</taxon>
        <taxon>Pseudomonadati</taxon>
        <taxon>Pseudomonadota</taxon>
        <taxon>Alphaproteobacteria</taxon>
        <taxon>Rhodobacterales</taxon>
        <taxon>Paracoccaceae</taxon>
        <taxon>Paracoccus</taxon>
    </lineage>
</organism>
<dbReference type="PANTHER" id="PTHR34308">
    <property type="entry name" value="COBALAMIN BIOSYNTHESIS PROTEIN CBIB"/>
    <property type="match status" value="1"/>
</dbReference>
<evidence type="ECO:0000256" key="1">
    <source>
        <dbReference type="ARBA" id="ARBA00004651"/>
    </source>
</evidence>
<dbReference type="GO" id="GO:0005886">
    <property type="term" value="C:plasma membrane"/>
    <property type="evidence" value="ECO:0007669"/>
    <property type="project" value="UniProtKB-SubCell"/>
</dbReference>
<evidence type="ECO:0000256" key="9">
    <source>
        <dbReference type="SAM" id="Phobius"/>
    </source>
</evidence>
<evidence type="ECO:0000256" key="8">
    <source>
        <dbReference type="ARBA" id="ARBA00023136"/>
    </source>
</evidence>
<comment type="subcellular location">
    <subcellularLocation>
        <location evidence="1">Cell membrane</location>
        <topology evidence="1">Multi-pass membrane protein</topology>
    </subcellularLocation>
</comment>
<proteinExistence type="inferred from homology"/>
<dbReference type="GO" id="GO:0048472">
    <property type="term" value="F:threonine-phosphate decarboxylase activity"/>
    <property type="evidence" value="ECO:0007669"/>
    <property type="project" value="InterPro"/>
</dbReference>
<evidence type="ECO:0000313" key="10">
    <source>
        <dbReference type="EMBL" id="TGN35031.1"/>
    </source>
</evidence>
<dbReference type="AlphaFoldDB" id="A0A4Z1C3P0"/>
<keyword evidence="7 9" id="KW-1133">Transmembrane helix</keyword>
<feature type="transmembrane region" description="Helical" evidence="9">
    <location>
        <begin position="53"/>
        <end position="75"/>
    </location>
</feature>
<keyword evidence="6 9" id="KW-0812">Transmembrane</keyword>
<evidence type="ECO:0000313" key="11">
    <source>
        <dbReference type="Proteomes" id="UP000297972"/>
    </source>
</evidence>
<evidence type="ECO:0000256" key="6">
    <source>
        <dbReference type="ARBA" id="ARBA00022692"/>
    </source>
</evidence>
<dbReference type="EMBL" id="SRPG01000636">
    <property type="protein sequence ID" value="TGN35031.1"/>
    <property type="molecule type" value="Genomic_DNA"/>
</dbReference>
<protein>
    <submittedName>
        <fullName evidence="10">Cobalamin biosynthesis protein</fullName>
    </submittedName>
</protein>
<sequence>MAMIALLALVLDALIGWPDAVYRRIGHPVTWLGRLISALDRGLNHGVLRQAKGALTVVLVVAAAAIPAALVQVWLGPWIAAMLAWPLVAARSLDQHLRAVARPLAAGDLPA</sequence>
<evidence type="ECO:0000256" key="3">
    <source>
        <dbReference type="ARBA" id="ARBA00006263"/>
    </source>
</evidence>
<gene>
    <name evidence="10" type="ORF">E4L95_23500</name>
</gene>
<dbReference type="OrthoDB" id="9811967at2"/>
<dbReference type="Proteomes" id="UP000297972">
    <property type="component" value="Unassembled WGS sequence"/>
</dbReference>
<dbReference type="InterPro" id="IPR004485">
    <property type="entry name" value="Cobalamin_biosynth_CobD/CbiB"/>
</dbReference>
<accession>A0A4Z1C3P0</accession>
<name>A0A4Z1C3P0_9RHOB</name>
<comment type="pathway">
    <text evidence="2">Cofactor biosynthesis; adenosylcobalamin biosynthesis.</text>
</comment>
<comment type="caution">
    <text evidence="10">The sequence shown here is derived from an EMBL/GenBank/DDBJ whole genome shotgun (WGS) entry which is preliminary data.</text>
</comment>
<keyword evidence="4" id="KW-1003">Cell membrane</keyword>
<dbReference type="UniPathway" id="UPA00148"/>
<feature type="non-terminal residue" evidence="10">
    <location>
        <position position="111"/>
    </location>
</feature>
<keyword evidence="5" id="KW-0169">Cobalamin biosynthesis</keyword>
<dbReference type="GO" id="GO:0009236">
    <property type="term" value="P:cobalamin biosynthetic process"/>
    <property type="evidence" value="ECO:0007669"/>
    <property type="project" value="UniProtKB-UniPathway"/>
</dbReference>
<dbReference type="Pfam" id="PF03186">
    <property type="entry name" value="CobD_Cbib"/>
    <property type="match status" value="1"/>
</dbReference>
<keyword evidence="11" id="KW-1185">Reference proteome</keyword>